<evidence type="ECO:0000256" key="1">
    <source>
        <dbReference type="SAM" id="SignalP"/>
    </source>
</evidence>
<reference evidence="2 3" key="1">
    <citation type="submission" date="2019-05" db="EMBL/GenBank/DDBJ databases">
        <title>Nakamurella sp. N5BH11, whole genome shotgun sequence.</title>
        <authorList>
            <person name="Tuo L."/>
        </authorList>
    </citation>
    <scope>NUCLEOTIDE SEQUENCE [LARGE SCALE GENOMIC DNA]</scope>
    <source>
        <strain evidence="2 3">N5BH11</strain>
    </source>
</reference>
<keyword evidence="1" id="KW-0732">Signal</keyword>
<dbReference type="Pfam" id="PF03995">
    <property type="entry name" value="Inhibitor_I36"/>
    <property type="match status" value="1"/>
</dbReference>
<dbReference type="EMBL" id="SZZH01000006">
    <property type="protein sequence ID" value="TKV57035.1"/>
    <property type="molecule type" value="Genomic_DNA"/>
</dbReference>
<dbReference type="AlphaFoldDB" id="A0A4V6CRP8"/>
<feature type="signal peptide" evidence="1">
    <location>
        <begin position="1"/>
        <end position="30"/>
    </location>
</feature>
<dbReference type="RefSeq" id="WP_137451421.1">
    <property type="nucleotide sequence ID" value="NZ_SZZH01000006.1"/>
</dbReference>
<organism evidence="2 3">
    <name type="scientific">Nakamurella flava</name>
    <dbReference type="NCBI Taxonomy" id="2576308"/>
    <lineage>
        <taxon>Bacteria</taxon>
        <taxon>Bacillati</taxon>
        <taxon>Actinomycetota</taxon>
        <taxon>Actinomycetes</taxon>
        <taxon>Nakamurellales</taxon>
        <taxon>Nakamurellaceae</taxon>
        <taxon>Nakamurella</taxon>
    </lineage>
</organism>
<accession>A0A4V6CRP8</accession>
<evidence type="ECO:0000313" key="3">
    <source>
        <dbReference type="Proteomes" id="UP000306985"/>
    </source>
</evidence>
<keyword evidence="3" id="KW-1185">Reference proteome</keyword>
<sequence length="157" mass="16474">MPLFRHAHVLFAVLAIVAGALLAATGSASADDSPPVTTPGAPTGASSAPAAVPAGAVTAAAVACNSMEFCVSKDTYFNGATFKFTAASSNWSAVSYANLYNEDSSWRSRWTVPVVVYDYTQYAGSQTLCVNVNWDVFYNNGASDRGSSHKWDGRNSC</sequence>
<evidence type="ECO:0008006" key="4">
    <source>
        <dbReference type="Google" id="ProtNLM"/>
    </source>
</evidence>
<proteinExistence type="predicted"/>
<evidence type="ECO:0000313" key="2">
    <source>
        <dbReference type="EMBL" id="TKV57035.1"/>
    </source>
</evidence>
<comment type="caution">
    <text evidence="2">The sequence shown here is derived from an EMBL/GenBank/DDBJ whole genome shotgun (WGS) entry which is preliminary data.</text>
</comment>
<protein>
    <recommendedName>
        <fullName evidence="4">Peptidase inhibitor family I36 protein</fullName>
    </recommendedName>
</protein>
<name>A0A4V6CRP8_9ACTN</name>
<feature type="chain" id="PRO_5020481323" description="Peptidase inhibitor family I36 protein" evidence="1">
    <location>
        <begin position="31"/>
        <end position="157"/>
    </location>
</feature>
<dbReference type="Proteomes" id="UP000306985">
    <property type="component" value="Unassembled WGS sequence"/>
</dbReference>
<gene>
    <name evidence="2" type="ORF">FDO65_19680</name>
</gene>